<dbReference type="FunFam" id="3.30.160.60:FF:000202">
    <property type="entry name" value="Zinc finger protein 574"/>
    <property type="match status" value="1"/>
</dbReference>
<organism evidence="9 10">
    <name type="scientific">Stegodyphus mimosarum</name>
    <name type="common">African social velvet spider</name>
    <dbReference type="NCBI Taxonomy" id="407821"/>
    <lineage>
        <taxon>Eukaryota</taxon>
        <taxon>Metazoa</taxon>
        <taxon>Ecdysozoa</taxon>
        <taxon>Arthropoda</taxon>
        <taxon>Chelicerata</taxon>
        <taxon>Arachnida</taxon>
        <taxon>Araneae</taxon>
        <taxon>Araneomorphae</taxon>
        <taxon>Entelegynae</taxon>
        <taxon>Eresoidea</taxon>
        <taxon>Eresidae</taxon>
        <taxon>Stegodyphus</taxon>
    </lineage>
</organism>
<keyword evidence="6" id="KW-0539">Nucleus</keyword>
<feature type="non-terminal residue" evidence="9">
    <location>
        <position position="291"/>
    </location>
</feature>
<feature type="domain" description="C2H2-type" evidence="8">
    <location>
        <begin position="48"/>
        <end position="70"/>
    </location>
</feature>
<dbReference type="EMBL" id="KK114402">
    <property type="protein sequence ID" value="KFM62373.1"/>
    <property type="molecule type" value="Genomic_DNA"/>
</dbReference>
<dbReference type="InterPro" id="IPR013087">
    <property type="entry name" value="Znf_C2H2_type"/>
</dbReference>
<keyword evidence="9" id="KW-0808">Transferase</keyword>
<dbReference type="PANTHER" id="PTHR24394">
    <property type="entry name" value="ZINC FINGER PROTEIN"/>
    <property type="match status" value="1"/>
</dbReference>
<dbReference type="AlphaFoldDB" id="A0A087TB84"/>
<evidence type="ECO:0000259" key="8">
    <source>
        <dbReference type="PROSITE" id="PS50157"/>
    </source>
</evidence>
<evidence type="ECO:0000313" key="10">
    <source>
        <dbReference type="Proteomes" id="UP000054359"/>
    </source>
</evidence>
<sequence length="291" mass="33649">MEAFENDVAGDLLISLVPEHVCPTCGKGFTLKHNLTRHLKTHSGEKSFHCDMCEMSFSRSSDLNRHKKTHESGSFGCASCSMKFTRADNLRRHELSHLKSFTCQECSQPFNRKSDLLHHVRVEHSVTRTQKKRLSTDPFVSASKRVKTTRVRDIFSTETVFPSVEHSQDLAIFFVYLRPILTEKLQQNLTVHRSLKWYGVINVLMNRDNGEGEKEYASPYFRSKCARLLNMHDVEPQVEEAFDKIKNNFEEFLKNGSGWVLEKIKKLELNVAHYEATFNSNFLEQQLYPSA</sequence>
<feature type="domain" description="C2H2-type" evidence="8">
    <location>
        <begin position="20"/>
        <end position="47"/>
    </location>
</feature>
<dbReference type="SMART" id="SM00355">
    <property type="entry name" value="ZnF_C2H2"/>
    <property type="match status" value="4"/>
</dbReference>
<proteinExistence type="predicted"/>
<dbReference type="OMA" id="YFRSKCA"/>
<evidence type="ECO:0000256" key="3">
    <source>
        <dbReference type="ARBA" id="ARBA00022737"/>
    </source>
</evidence>
<dbReference type="FunFam" id="3.30.160.60:FF:000145">
    <property type="entry name" value="Zinc finger protein 574"/>
    <property type="match status" value="1"/>
</dbReference>
<dbReference type="GO" id="GO:0000981">
    <property type="term" value="F:DNA-binding transcription factor activity, RNA polymerase II-specific"/>
    <property type="evidence" value="ECO:0007669"/>
    <property type="project" value="TreeGrafter"/>
</dbReference>
<dbReference type="Proteomes" id="UP000054359">
    <property type="component" value="Unassembled WGS sequence"/>
</dbReference>
<keyword evidence="3" id="KW-0677">Repeat</keyword>
<evidence type="ECO:0000256" key="5">
    <source>
        <dbReference type="ARBA" id="ARBA00022833"/>
    </source>
</evidence>
<keyword evidence="2" id="KW-0479">Metal-binding</keyword>
<comment type="subcellular location">
    <subcellularLocation>
        <location evidence="1">Nucleus</location>
    </subcellularLocation>
</comment>
<dbReference type="PROSITE" id="PS00028">
    <property type="entry name" value="ZINC_FINGER_C2H2_1"/>
    <property type="match status" value="4"/>
</dbReference>
<dbReference type="OrthoDB" id="8186305at2759"/>
<dbReference type="Pfam" id="PF00096">
    <property type="entry name" value="zf-C2H2"/>
    <property type="match status" value="4"/>
</dbReference>
<dbReference type="GO" id="GO:0008270">
    <property type="term" value="F:zinc ion binding"/>
    <property type="evidence" value="ECO:0007669"/>
    <property type="project" value="UniProtKB-KW"/>
</dbReference>
<evidence type="ECO:0000313" key="9">
    <source>
        <dbReference type="EMBL" id="KFM62373.1"/>
    </source>
</evidence>
<dbReference type="GO" id="GO:0005634">
    <property type="term" value="C:nucleus"/>
    <property type="evidence" value="ECO:0007669"/>
    <property type="project" value="UniProtKB-SubCell"/>
</dbReference>
<dbReference type="GO" id="GO:0008168">
    <property type="term" value="F:methyltransferase activity"/>
    <property type="evidence" value="ECO:0007669"/>
    <property type="project" value="UniProtKB-KW"/>
</dbReference>
<accession>A0A087TB84</accession>
<dbReference type="GO" id="GO:0032259">
    <property type="term" value="P:methylation"/>
    <property type="evidence" value="ECO:0007669"/>
    <property type="project" value="UniProtKB-KW"/>
</dbReference>
<gene>
    <name evidence="9" type="ORF">X975_21589</name>
</gene>
<dbReference type="Gene3D" id="3.30.160.60">
    <property type="entry name" value="Classic Zinc Finger"/>
    <property type="match status" value="3"/>
</dbReference>
<dbReference type="GO" id="GO:0032502">
    <property type="term" value="P:developmental process"/>
    <property type="evidence" value="ECO:0007669"/>
    <property type="project" value="UniProtKB-ARBA"/>
</dbReference>
<evidence type="ECO:0000256" key="1">
    <source>
        <dbReference type="ARBA" id="ARBA00004123"/>
    </source>
</evidence>
<reference evidence="9 10" key="1">
    <citation type="submission" date="2013-11" db="EMBL/GenBank/DDBJ databases">
        <title>Genome sequencing of Stegodyphus mimosarum.</title>
        <authorList>
            <person name="Bechsgaard J."/>
        </authorList>
    </citation>
    <scope>NUCLEOTIDE SEQUENCE [LARGE SCALE GENOMIC DNA]</scope>
</reference>
<dbReference type="InterPro" id="IPR036236">
    <property type="entry name" value="Znf_C2H2_sf"/>
</dbReference>
<dbReference type="PANTHER" id="PTHR24394:SF44">
    <property type="entry name" value="ZINC FINGER PROTEIN 271-LIKE"/>
    <property type="match status" value="1"/>
</dbReference>
<protein>
    <submittedName>
        <fullName evidence="9">Histone-lysine N-methyltransferase PRDM9</fullName>
    </submittedName>
</protein>
<feature type="domain" description="C2H2-type" evidence="8">
    <location>
        <begin position="101"/>
        <end position="129"/>
    </location>
</feature>
<feature type="domain" description="C2H2-type" evidence="8">
    <location>
        <begin position="75"/>
        <end position="97"/>
    </location>
</feature>
<keyword evidence="4 7" id="KW-0863">Zinc-finger</keyword>
<evidence type="ECO:0000256" key="7">
    <source>
        <dbReference type="PROSITE-ProRule" id="PRU00042"/>
    </source>
</evidence>
<name>A0A087TB84_STEMI</name>
<evidence type="ECO:0000256" key="6">
    <source>
        <dbReference type="ARBA" id="ARBA00023242"/>
    </source>
</evidence>
<keyword evidence="5" id="KW-0862">Zinc</keyword>
<dbReference type="SUPFAM" id="SSF57667">
    <property type="entry name" value="beta-beta-alpha zinc fingers"/>
    <property type="match status" value="2"/>
</dbReference>
<keyword evidence="9" id="KW-0489">Methyltransferase</keyword>
<evidence type="ECO:0000256" key="4">
    <source>
        <dbReference type="ARBA" id="ARBA00022771"/>
    </source>
</evidence>
<keyword evidence="10" id="KW-1185">Reference proteome</keyword>
<dbReference type="PROSITE" id="PS50157">
    <property type="entry name" value="ZINC_FINGER_C2H2_2"/>
    <property type="match status" value="4"/>
</dbReference>
<dbReference type="STRING" id="407821.A0A087TB84"/>
<evidence type="ECO:0000256" key="2">
    <source>
        <dbReference type="ARBA" id="ARBA00022723"/>
    </source>
</evidence>